<organism evidence="1">
    <name type="scientific">Anguilla anguilla</name>
    <name type="common">European freshwater eel</name>
    <name type="synonym">Muraena anguilla</name>
    <dbReference type="NCBI Taxonomy" id="7936"/>
    <lineage>
        <taxon>Eukaryota</taxon>
        <taxon>Metazoa</taxon>
        <taxon>Chordata</taxon>
        <taxon>Craniata</taxon>
        <taxon>Vertebrata</taxon>
        <taxon>Euteleostomi</taxon>
        <taxon>Actinopterygii</taxon>
        <taxon>Neopterygii</taxon>
        <taxon>Teleostei</taxon>
        <taxon>Anguilliformes</taxon>
        <taxon>Anguillidae</taxon>
        <taxon>Anguilla</taxon>
    </lineage>
</organism>
<sequence>MHNTFYLGVISVPSKWNGTRLSEHFLKVETSKGRRNVPSSSQPCLRGLERVLQRHNAVSCVKLGERGGQSNEICR</sequence>
<evidence type="ECO:0000313" key="1">
    <source>
        <dbReference type="EMBL" id="JAH91291.1"/>
    </source>
</evidence>
<reference evidence="1" key="1">
    <citation type="submission" date="2014-11" db="EMBL/GenBank/DDBJ databases">
        <authorList>
            <person name="Amaro Gonzalez C."/>
        </authorList>
    </citation>
    <scope>NUCLEOTIDE SEQUENCE</scope>
</reference>
<reference evidence="1" key="2">
    <citation type="journal article" date="2015" name="Fish Shellfish Immunol.">
        <title>Early steps in the European eel (Anguilla anguilla)-Vibrio vulnificus interaction in the gills: Role of the RtxA13 toxin.</title>
        <authorList>
            <person name="Callol A."/>
            <person name="Pajuelo D."/>
            <person name="Ebbesson L."/>
            <person name="Teles M."/>
            <person name="MacKenzie S."/>
            <person name="Amaro C."/>
        </authorList>
    </citation>
    <scope>NUCLEOTIDE SEQUENCE</scope>
</reference>
<accession>A0A0E9WLY3</accession>
<dbReference type="AlphaFoldDB" id="A0A0E9WLY3"/>
<proteinExistence type="predicted"/>
<dbReference type="EMBL" id="GBXM01017286">
    <property type="protein sequence ID" value="JAH91291.1"/>
    <property type="molecule type" value="Transcribed_RNA"/>
</dbReference>
<protein>
    <submittedName>
        <fullName evidence="1">Uncharacterized protein</fullName>
    </submittedName>
</protein>
<name>A0A0E9WLY3_ANGAN</name>